<comment type="similarity">
    <text evidence="2 10 11">Belongs to the TonB-dependent receptor family.</text>
</comment>
<comment type="caution">
    <text evidence="14">The sequence shown here is derived from an EMBL/GenBank/DDBJ whole genome shotgun (WGS) entry which is preliminary data.</text>
</comment>
<evidence type="ECO:0000256" key="3">
    <source>
        <dbReference type="ARBA" id="ARBA00022448"/>
    </source>
</evidence>
<evidence type="ECO:0000256" key="9">
    <source>
        <dbReference type="ARBA" id="ARBA00023237"/>
    </source>
</evidence>
<sequence length="686" mass="76277">MKPFTLTAIAASVLATVTYPSVQARETPSNSETVVTAPVVVTATRTEKKLNEAPSSLVVITDGQLEQDNPKTLGDALLDIPNVMMEAPDSPVFTRISIRGSDSDQITYLIDGVRQDNYTMSGNRPAFMFADPEMIKQIEVRRGGGSSLYGNGGIGGTIAVTTKTAADLLKPGRDFGAKLKAGYNNDADEFGQAAWLYGRKGPVDAVIGFSHRDGGKVISSSNGKRSKTPRDAQYDSFTSKLSFTPSDDSIFSIGYNYDENKLDQGRTDNEAKYRLKQHRLSGSWEYSSGDWVDLVVNMQYMKLDNKFDGTSYNNEAYFKDKFDSYSINTQNTSVFGFGGTHSLTYGFDASLNKQKATDVYGRPDRSRPKSKGYDAGLFIQDEYAINPYLTLTPVLRWSYYNRKPTTDNNDKFGLASRSDSKVTPGITLTLSPSKQLSFYASVQTGYRPPFLDELYTSIEYPEFGMYSVVLPNPDLKPEESINVEIGVNGDYKSLFSDSDRFVFHANVFRDRVKNLINAGATGDMDFTDDGNMILYYSIDNVGKALKTGFEASADYYPGNADFHLSYGYLHAEDKNTGEKIPGLTPMQATLRAGYTYKPWNVNGWYRMRLFKGGKSNLETAWNSGEYKQLGGFATHTLGLTWKPQIKDWADFTLTFSVDNITNKKFRYLNGGYGVGRSYRAWLSATF</sequence>
<evidence type="ECO:0000256" key="8">
    <source>
        <dbReference type="ARBA" id="ARBA00023170"/>
    </source>
</evidence>
<dbReference type="GO" id="GO:0044718">
    <property type="term" value="P:siderophore transmembrane transport"/>
    <property type="evidence" value="ECO:0007669"/>
    <property type="project" value="TreeGrafter"/>
</dbReference>
<dbReference type="InterPro" id="IPR011276">
    <property type="entry name" value="TonB_haem/Hb_rcpt"/>
</dbReference>
<evidence type="ECO:0000256" key="2">
    <source>
        <dbReference type="ARBA" id="ARBA00009810"/>
    </source>
</evidence>
<reference evidence="14 15" key="1">
    <citation type="journal article" date="2019" name="Nat. Med.">
        <title>A library of human gut bacterial isolates paired with longitudinal multiomics data enables mechanistic microbiome research.</title>
        <authorList>
            <person name="Poyet M."/>
            <person name="Groussin M."/>
            <person name="Gibbons S.M."/>
            <person name="Avila-Pacheco J."/>
            <person name="Jiang X."/>
            <person name="Kearney S.M."/>
            <person name="Perrotta A.R."/>
            <person name="Berdy B."/>
            <person name="Zhao S."/>
            <person name="Lieberman T.D."/>
            <person name="Swanson P.K."/>
            <person name="Smith M."/>
            <person name="Roesemann S."/>
            <person name="Alexander J.E."/>
            <person name="Rich S.A."/>
            <person name="Livny J."/>
            <person name="Vlamakis H."/>
            <person name="Clish C."/>
            <person name="Bullock K."/>
            <person name="Deik A."/>
            <person name="Scott J."/>
            <person name="Pierce K.A."/>
            <person name="Xavier R.J."/>
            <person name="Alm E.J."/>
        </authorList>
    </citation>
    <scope>NUCLEOTIDE SEQUENCE [LARGE SCALE GENOMIC DNA]</scope>
    <source>
        <strain evidence="14 15">BIOML-A2</strain>
    </source>
</reference>
<dbReference type="AlphaFoldDB" id="A0A6I3SAL4"/>
<dbReference type="EMBL" id="WNCL01000057">
    <property type="protein sequence ID" value="MTU44275.1"/>
    <property type="molecule type" value="Genomic_DNA"/>
</dbReference>
<name>A0A6I3SAL4_9BURK</name>
<dbReference type="GO" id="GO:0015344">
    <property type="term" value="F:siderophore uptake transmembrane transporter activity"/>
    <property type="evidence" value="ECO:0007669"/>
    <property type="project" value="TreeGrafter"/>
</dbReference>
<comment type="subcellular location">
    <subcellularLocation>
        <location evidence="1 10">Cell outer membrane</location>
        <topology evidence="1 10">Multi-pass membrane protein</topology>
    </subcellularLocation>
</comment>
<evidence type="ECO:0000256" key="6">
    <source>
        <dbReference type="ARBA" id="ARBA00023077"/>
    </source>
</evidence>
<keyword evidence="3 10" id="KW-0813">Transport</keyword>
<accession>A0A6I3SAL4</accession>
<evidence type="ECO:0000256" key="7">
    <source>
        <dbReference type="ARBA" id="ARBA00023136"/>
    </source>
</evidence>
<dbReference type="InterPro" id="IPR037066">
    <property type="entry name" value="Plug_dom_sf"/>
</dbReference>
<protein>
    <submittedName>
        <fullName evidence="14">TonB-dependent receptor</fullName>
    </submittedName>
</protein>
<feature type="domain" description="TonB-dependent receptor plug" evidence="13">
    <location>
        <begin position="50"/>
        <end position="157"/>
    </location>
</feature>
<dbReference type="GO" id="GO:0009279">
    <property type="term" value="C:cell outer membrane"/>
    <property type="evidence" value="ECO:0007669"/>
    <property type="project" value="UniProtKB-SubCell"/>
</dbReference>
<dbReference type="Proteomes" id="UP000462362">
    <property type="component" value="Unassembled WGS sequence"/>
</dbReference>
<evidence type="ECO:0000256" key="10">
    <source>
        <dbReference type="PROSITE-ProRule" id="PRU01360"/>
    </source>
</evidence>
<dbReference type="InterPro" id="IPR036942">
    <property type="entry name" value="Beta-barrel_TonB_sf"/>
</dbReference>
<dbReference type="PANTHER" id="PTHR30069">
    <property type="entry name" value="TONB-DEPENDENT OUTER MEMBRANE RECEPTOR"/>
    <property type="match status" value="1"/>
</dbReference>
<organism evidence="14 15">
    <name type="scientific">Parasutterella excrementihominis</name>
    <dbReference type="NCBI Taxonomy" id="487175"/>
    <lineage>
        <taxon>Bacteria</taxon>
        <taxon>Pseudomonadati</taxon>
        <taxon>Pseudomonadota</taxon>
        <taxon>Betaproteobacteria</taxon>
        <taxon>Burkholderiales</taxon>
        <taxon>Sutterellaceae</taxon>
        <taxon>Parasutterella</taxon>
    </lineage>
</organism>
<dbReference type="NCBIfam" id="TIGR01785">
    <property type="entry name" value="TonB-hemin"/>
    <property type="match status" value="1"/>
</dbReference>
<feature type="domain" description="TonB-dependent receptor-like beta-barrel" evidence="12">
    <location>
        <begin position="232"/>
        <end position="660"/>
    </location>
</feature>
<gene>
    <name evidence="14" type="ORF">GMD42_11820</name>
</gene>
<dbReference type="Pfam" id="PF07715">
    <property type="entry name" value="Plug"/>
    <property type="match status" value="1"/>
</dbReference>
<evidence type="ECO:0000259" key="12">
    <source>
        <dbReference type="Pfam" id="PF00593"/>
    </source>
</evidence>
<dbReference type="InterPro" id="IPR012910">
    <property type="entry name" value="Plug_dom"/>
</dbReference>
<dbReference type="GO" id="GO:0015232">
    <property type="term" value="F:heme transmembrane transporter activity"/>
    <property type="evidence" value="ECO:0007669"/>
    <property type="project" value="InterPro"/>
</dbReference>
<dbReference type="SUPFAM" id="SSF56935">
    <property type="entry name" value="Porins"/>
    <property type="match status" value="1"/>
</dbReference>
<dbReference type="RefSeq" id="WP_155165384.1">
    <property type="nucleotide sequence ID" value="NZ_JAXXAX010000068.1"/>
</dbReference>
<dbReference type="InterPro" id="IPR000531">
    <property type="entry name" value="Beta-barrel_TonB"/>
</dbReference>
<dbReference type="Gene3D" id="2.170.130.10">
    <property type="entry name" value="TonB-dependent receptor, plug domain"/>
    <property type="match status" value="1"/>
</dbReference>
<dbReference type="Pfam" id="PF00593">
    <property type="entry name" value="TonB_dep_Rec_b-barrel"/>
    <property type="match status" value="1"/>
</dbReference>
<evidence type="ECO:0000313" key="15">
    <source>
        <dbReference type="Proteomes" id="UP000462362"/>
    </source>
</evidence>
<evidence type="ECO:0000313" key="14">
    <source>
        <dbReference type="EMBL" id="MTU44275.1"/>
    </source>
</evidence>
<keyword evidence="6 11" id="KW-0798">TonB box</keyword>
<evidence type="ECO:0000256" key="11">
    <source>
        <dbReference type="RuleBase" id="RU003357"/>
    </source>
</evidence>
<evidence type="ECO:0000256" key="4">
    <source>
        <dbReference type="ARBA" id="ARBA00022452"/>
    </source>
</evidence>
<keyword evidence="5 10" id="KW-0812">Transmembrane</keyword>
<keyword evidence="7 10" id="KW-0472">Membrane</keyword>
<evidence type="ECO:0000259" key="13">
    <source>
        <dbReference type="Pfam" id="PF07715"/>
    </source>
</evidence>
<keyword evidence="9 10" id="KW-0998">Cell outer membrane</keyword>
<dbReference type="InterPro" id="IPR039426">
    <property type="entry name" value="TonB-dep_rcpt-like"/>
</dbReference>
<proteinExistence type="inferred from homology"/>
<dbReference type="PROSITE" id="PS52016">
    <property type="entry name" value="TONB_DEPENDENT_REC_3"/>
    <property type="match status" value="1"/>
</dbReference>
<keyword evidence="4 10" id="KW-1134">Transmembrane beta strand</keyword>
<keyword evidence="8 14" id="KW-0675">Receptor</keyword>
<dbReference type="Gene3D" id="2.40.170.20">
    <property type="entry name" value="TonB-dependent receptor, beta-barrel domain"/>
    <property type="match status" value="1"/>
</dbReference>
<evidence type="ECO:0000256" key="5">
    <source>
        <dbReference type="ARBA" id="ARBA00022692"/>
    </source>
</evidence>
<dbReference type="PANTHER" id="PTHR30069:SF41">
    <property type="entry name" value="HEME_HEMOPEXIN UTILIZATION PROTEIN C"/>
    <property type="match status" value="1"/>
</dbReference>
<dbReference type="CDD" id="cd01347">
    <property type="entry name" value="ligand_gated_channel"/>
    <property type="match status" value="1"/>
</dbReference>
<evidence type="ECO:0000256" key="1">
    <source>
        <dbReference type="ARBA" id="ARBA00004571"/>
    </source>
</evidence>